<protein>
    <recommendedName>
        <fullName evidence="3">DUF4935 domain-containing protein</fullName>
    </recommendedName>
</protein>
<name>A0A7D5IPT9_9EURY</name>
<proteinExistence type="predicted"/>
<sequence length="227" mass="26562">MNFSIDSNIIIGLANPKDRLHKKCLILFKDRRHDELFLCSTALKESENNFKNKINQTIVKLLKEILPIFNNTKMTKFEYQDKLVQAFKKVKSSNPGISNFLDLVYDEVVDFLQENNRDALPTFLAELGERYSQSLFKRLDQHISEEISILGLDHEHLSGIKEKTTSVYFKDTNDEKIYRELMTNLPKLEPVDFYTADREFAKKINQSYMDCLKYFGYEDGSFSCILL</sequence>
<dbReference type="EMBL" id="CP058215">
    <property type="protein sequence ID" value="QLC50605.1"/>
    <property type="molecule type" value="Genomic_DNA"/>
</dbReference>
<dbReference type="RefSeq" id="WP_176965661.1">
    <property type="nucleotide sequence ID" value="NZ_CP058215.1"/>
</dbReference>
<evidence type="ECO:0000313" key="1">
    <source>
        <dbReference type="EMBL" id="QLC50605.1"/>
    </source>
</evidence>
<dbReference type="GeneID" id="55822085"/>
<gene>
    <name evidence="1" type="ORF">HWN40_10380</name>
</gene>
<evidence type="ECO:0008006" key="3">
    <source>
        <dbReference type="Google" id="ProtNLM"/>
    </source>
</evidence>
<dbReference type="OrthoDB" id="147683at2157"/>
<dbReference type="Proteomes" id="UP000509594">
    <property type="component" value="Chromosome"/>
</dbReference>
<accession>A0A7D5IPT9</accession>
<dbReference type="Gene3D" id="3.40.50.1010">
    <property type="entry name" value="5'-nuclease"/>
    <property type="match status" value="1"/>
</dbReference>
<reference evidence="1 2" key="1">
    <citation type="submission" date="2020-06" db="EMBL/GenBank/DDBJ databases">
        <title>Methanolobus halotolerans sp. nov., isolated from a saline lake Tus in Siberia.</title>
        <authorList>
            <person name="Shen Y."/>
            <person name="Chen S.-C."/>
            <person name="Lai M.-C."/>
            <person name="Huang H.-H."/>
            <person name="Chiu H.-H."/>
            <person name="Tang S.-L."/>
            <person name="Rogozin D.Y."/>
            <person name="Degermendzhy A.G."/>
        </authorList>
    </citation>
    <scope>NUCLEOTIDE SEQUENCE [LARGE SCALE GENOMIC DNA]</scope>
    <source>
        <strain evidence="1 2">DSM 21339</strain>
    </source>
</reference>
<keyword evidence="2" id="KW-1185">Reference proteome</keyword>
<evidence type="ECO:0000313" key="2">
    <source>
        <dbReference type="Proteomes" id="UP000509594"/>
    </source>
</evidence>
<dbReference type="KEGG" id="mzi:HWN40_10380"/>
<organism evidence="1 2">
    <name type="scientific">Methanolobus zinderi</name>
    <dbReference type="NCBI Taxonomy" id="536044"/>
    <lineage>
        <taxon>Archaea</taxon>
        <taxon>Methanobacteriati</taxon>
        <taxon>Methanobacteriota</taxon>
        <taxon>Stenosarchaea group</taxon>
        <taxon>Methanomicrobia</taxon>
        <taxon>Methanosarcinales</taxon>
        <taxon>Methanosarcinaceae</taxon>
        <taxon>Methanolobus</taxon>
    </lineage>
</organism>
<dbReference type="AlphaFoldDB" id="A0A7D5IPT9"/>